<dbReference type="GO" id="GO:0016887">
    <property type="term" value="F:ATP hydrolysis activity"/>
    <property type="evidence" value="ECO:0007669"/>
    <property type="project" value="InterPro"/>
</dbReference>
<evidence type="ECO:0000313" key="7">
    <source>
        <dbReference type="Proteomes" id="UP000243807"/>
    </source>
</evidence>
<keyword evidence="3" id="KW-0547">Nucleotide-binding</keyword>
<dbReference type="KEGG" id="afy:BW247_07505"/>
<keyword evidence="7" id="KW-1185">Reference proteome</keyword>
<accession>A0A1P8UL89</accession>
<comment type="similarity">
    <text evidence="1">Belongs to the ABC transporter superfamily.</text>
</comment>
<name>A0A1P8UL89_9GAMM</name>
<dbReference type="Pfam" id="PF00005">
    <property type="entry name" value="ABC_tran"/>
    <property type="match status" value="1"/>
</dbReference>
<dbReference type="GO" id="GO:0005524">
    <property type="term" value="F:ATP binding"/>
    <property type="evidence" value="ECO:0007669"/>
    <property type="project" value="UniProtKB-KW"/>
</dbReference>
<dbReference type="InterPro" id="IPR003593">
    <property type="entry name" value="AAA+_ATPase"/>
</dbReference>
<feature type="domain" description="ABC transporter" evidence="5">
    <location>
        <begin position="11"/>
        <end position="240"/>
    </location>
</feature>
<dbReference type="InterPro" id="IPR017871">
    <property type="entry name" value="ABC_transporter-like_CS"/>
</dbReference>
<protein>
    <submittedName>
        <fullName evidence="6">Nitrate/sulfonate/bicarbonate ABC transporter ATP-binding protein</fullName>
    </submittedName>
</protein>
<dbReference type="PROSITE" id="PS50893">
    <property type="entry name" value="ABC_TRANSPORTER_2"/>
    <property type="match status" value="1"/>
</dbReference>
<dbReference type="EMBL" id="CP019434">
    <property type="protein sequence ID" value="APZ44606.1"/>
    <property type="molecule type" value="Genomic_DNA"/>
</dbReference>
<gene>
    <name evidence="6" type="ORF">BW247_07505</name>
</gene>
<evidence type="ECO:0000256" key="4">
    <source>
        <dbReference type="ARBA" id="ARBA00022840"/>
    </source>
</evidence>
<proteinExistence type="inferred from homology"/>
<evidence type="ECO:0000259" key="5">
    <source>
        <dbReference type="PROSITE" id="PS50893"/>
    </source>
</evidence>
<dbReference type="CDD" id="cd03293">
    <property type="entry name" value="ABC_NrtD_SsuB_transporters"/>
    <property type="match status" value="1"/>
</dbReference>
<dbReference type="PROSITE" id="PS00211">
    <property type="entry name" value="ABC_TRANSPORTER_1"/>
    <property type="match status" value="1"/>
</dbReference>
<dbReference type="Proteomes" id="UP000243807">
    <property type="component" value="Chromosome"/>
</dbReference>
<evidence type="ECO:0000256" key="3">
    <source>
        <dbReference type="ARBA" id="ARBA00022741"/>
    </source>
</evidence>
<dbReference type="InterPro" id="IPR003439">
    <property type="entry name" value="ABC_transporter-like_ATP-bd"/>
</dbReference>
<dbReference type="SMART" id="SM00382">
    <property type="entry name" value="AAA"/>
    <property type="match status" value="1"/>
</dbReference>
<dbReference type="AlphaFoldDB" id="A0A1P8UL89"/>
<keyword evidence="2" id="KW-0813">Transport</keyword>
<dbReference type="InterPro" id="IPR050166">
    <property type="entry name" value="ABC_transporter_ATP-bind"/>
</dbReference>
<evidence type="ECO:0000256" key="1">
    <source>
        <dbReference type="ARBA" id="ARBA00005417"/>
    </source>
</evidence>
<dbReference type="InterPro" id="IPR027417">
    <property type="entry name" value="P-loop_NTPase"/>
</dbReference>
<dbReference type="PANTHER" id="PTHR42788:SF19">
    <property type="entry name" value="ALIPHATIC SULFONATES IMPORT ATP-BINDING PROTEIN SSUB 2"/>
    <property type="match status" value="1"/>
</dbReference>
<organism evidence="6 7">
    <name type="scientific">Acidihalobacter ferrooxydans</name>
    <dbReference type="NCBI Taxonomy" id="1765967"/>
    <lineage>
        <taxon>Bacteria</taxon>
        <taxon>Pseudomonadati</taxon>
        <taxon>Pseudomonadota</taxon>
        <taxon>Gammaproteobacteria</taxon>
        <taxon>Chromatiales</taxon>
        <taxon>Ectothiorhodospiraceae</taxon>
        <taxon>Acidihalobacter</taxon>
    </lineage>
</organism>
<keyword evidence="4 6" id="KW-0067">ATP-binding</keyword>
<dbReference type="PANTHER" id="PTHR42788">
    <property type="entry name" value="TAURINE IMPORT ATP-BINDING PROTEIN-RELATED"/>
    <property type="match status" value="1"/>
</dbReference>
<reference evidence="6 7" key="1">
    <citation type="submission" date="2017-01" db="EMBL/GenBank/DDBJ databases">
        <title>Draft sequence of Acidihalobacter ferrooxidans strain DSM 14175 (strain V8).</title>
        <authorList>
            <person name="Khaleque H.N."/>
            <person name="Ramsay J.P."/>
            <person name="Murphy R.J.T."/>
            <person name="Kaksonen A.H."/>
            <person name="Boxall N.J."/>
            <person name="Watkin E.L.J."/>
        </authorList>
    </citation>
    <scope>NUCLEOTIDE SEQUENCE [LARGE SCALE GENOMIC DNA]</scope>
    <source>
        <strain evidence="6 7">V8</strain>
    </source>
</reference>
<dbReference type="SUPFAM" id="SSF52540">
    <property type="entry name" value="P-loop containing nucleoside triphosphate hydrolases"/>
    <property type="match status" value="1"/>
</dbReference>
<dbReference type="STRING" id="1765967.BW247_07505"/>
<sequence>MSTMAHGRPVFEATGVGKTYANGTVALTDVDIDIREGEFVSLVGPSGCGKSTLLRMIAGLGQGTEGEMRWWEQDFGAVGQAGRKLAFVFQEAALMPWATVARNVELPLRLSGQRKNAEQVEEALEMVGLQDFRNAYPRELSGGMQMRVSIARALITKPNLLLMDEPFGALDEMTRAKLNQELLELWERLRWTVVFVTHSVYESVFLSTRVVVMAARPGRVLDDIVIDAPAPRSKEFRASHEYHELCNQVSESLARAAVL</sequence>
<dbReference type="Gene3D" id="3.40.50.300">
    <property type="entry name" value="P-loop containing nucleotide triphosphate hydrolases"/>
    <property type="match status" value="1"/>
</dbReference>
<evidence type="ECO:0000313" key="6">
    <source>
        <dbReference type="EMBL" id="APZ44606.1"/>
    </source>
</evidence>
<evidence type="ECO:0000256" key="2">
    <source>
        <dbReference type="ARBA" id="ARBA00022448"/>
    </source>
</evidence>